<keyword evidence="1" id="KW-0472">Membrane</keyword>
<feature type="transmembrane region" description="Helical" evidence="1">
    <location>
        <begin position="27"/>
        <end position="50"/>
    </location>
</feature>
<organism evidence="2">
    <name type="scientific">uncultured Caudovirales phage</name>
    <dbReference type="NCBI Taxonomy" id="2100421"/>
    <lineage>
        <taxon>Viruses</taxon>
        <taxon>Duplodnaviria</taxon>
        <taxon>Heunggongvirae</taxon>
        <taxon>Uroviricota</taxon>
        <taxon>Caudoviricetes</taxon>
        <taxon>Peduoviridae</taxon>
        <taxon>Maltschvirus</taxon>
        <taxon>Maltschvirus maltsch</taxon>
    </lineage>
</organism>
<accession>A0A6J5L215</accession>
<evidence type="ECO:0000313" key="2">
    <source>
        <dbReference type="EMBL" id="CAB4127695.1"/>
    </source>
</evidence>
<gene>
    <name evidence="2" type="ORF">UFOVP93_33</name>
</gene>
<proteinExistence type="predicted"/>
<keyword evidence="1" id="KW-1133">Transmembrane helix</keyword>
<reference evidence="2" key="1">
    <citation type="submission" date="2020-04" db="EMBL/GenBank/DDBJ databases">
        <authorList>
            <person name="Chiriac C."/>
            <person name="Salcher M."/>
            <person name="Ghai R."/>
            <person name="Kavagutti S V."/>
        </authorList>
    </citation>
    <scope>NUCLEOTIDE SEQUENCE</scope>
</reference>
<sequence>MKIDDQLATKKDLALLRKDIEVIRKDLIIKLGGMIIGAFLANITILGFLIRMGH</sequence>
<keyword evidence="1" id="KW-0812">Transmembrane</keyword>
<dbReference type="EMBL" id="LR796214">
    <property type="protein sequence ID" value="CAB4127695.1"/>
    <property type="molecule type" value="Genomic_DNA"/>
</dbReference>
<name>A0A6J5L215_9CAUD</name>
<protein>
    <submittedName>
        <fullName evidence="2">Uncharacterized protein</fullName>
    </submittedName>
</protein>
<evidence type="ECO:0000256" key="1">
    <source>
        <dbReference type="SAM" id="Phobius"/>
    </source>
</evidence>